<sequence>MNYEGPTPISGQHLGLERHRIFYNSSHNLLQDHLPNNLPCRRAEAFHFYFLQHDNQEHSPSQP</sequence>
<reference evidence="1" key="1">
    <citation type="submission" date="2018-02" db="EMBL/GenBank/DDBJ databases">
        <title>Rhizophora mucronata_Transcriptome.</title>
        <authorList>
            <person name="Meera S.P."/>
            <person name="Sreeshan A."/>
            <person name="Augustine A."/>
        </authorList>
    </citation>
    <scope>NUCLEOTIDE SEQUENCE</scope>
    <source>
        <tissue evidence="1">Leaf</tissue>
    </source>
</reference>
<name>A0A2P2IU99_RHIMU</name>
<organism evidence="1">
    <name type="scientific">Rhizophora mucronata</name>
    <name type="common">Asiatic mangrove</name>
    <dbReference type="NCBI Taxonomy" id="61149"/>
    <lineage>
        <taxon>Eukaryota</taxon>
        <taxon>Viridiplantae</taxon>
        <taxon>Streptophyta</taxon>
        <taxon>Embryophyta</taxon>
        <taxon>Tracheophyta</taxon>
        <taxon>Spermatophyta</taxon>
        <taxon>Magnoliopsida</taxon>
        <taxon>eudicotyledons</taxon>
        <taxon>Gunneridae</taxon>
        <taxon>Pentapetalae</taxon>
        <taxon>rosids</taxon>
        <taxon>fabids</taxon>
        <taxon>Malpighiales</taxon>
        <taxon>Rhizophoraceae</taxon>
        <taxon>Rhizophora</taxon>
    </lineage>
</organism>
<protein>
    <submittedName>
        <fullName evidence="1">Uncharacterized protein</fullName>
    </submittedName>
</protein>
<proteinExistence type="predicted"/>
<evidence type="ECO:0000313" key="1">
    <source>
        <dbReference type="EMBL" id="MBW84786.1"/>
    </source>
</evidence>
<dbReference type="EMBL" id="GGEC01004303">
    <property type="protein sequence ID" value="MBW84786.1"/>
    <property type="molecule type" value="Transcribed_RNA"/>
</dbReference>
<accession>A0A2P2IU99</accession>
<dbReference type="AlphaFoldDB" id="A0A2P2IU99"/>